<feature type="domain" description="LysM" evidence="3">
    <location>
        <begin position="59"/>
        <end position="103"/>
    </location>
</feature>
<dbReference type="Proteomes" id="UP000277871">
    <property type="component" value="Unassembled WGS sequence"/>
</dbReference>
<evidence type="ECO:0000256" key="2">
    <source>
        <dbReference type="SAM" id="SignalP"/>
    </source>
</evidence>
<feature type="region of interest" description="Disordered" evidence="1">
    <location>
        <begin position="1"/>
        <end position="20"/>
    </location>
</feature>
<dbReference type="PANTHER" id="PTHR33734">
    <property type="entry name" value="LYSM DOMAIN-CONTAINING GPI-ANCHORED PROTEIN 2"/>
    <property type="match status" value="1"/>
</dbReference>
<comment type="caution">
    <text evidence="4">The sequence shown here is derived from an EMBL/GenBank/DDBJ whole genome shotgun (WGS) entry which is preliminary data.</text>
</comment>
<dbReference type="CDD" id="cd00254">
    <property type="entry name" value="LT-like"/>
    <property type="match status" value="1"/>
</dbReference>
<dbReference type="SUPFAM" id="SSF54106">
    <property type="entry name" value="LysM domain"/>
    <property type="match status" value="2"/>
</dbReference>
<dbReference type="PROSITE" id="PS51782">
    <property type="entry name" value="LYSM"/>
    <property type="match status" value="2"/>
</dbReference>
<dbReference type="SUPFAM" id="SSF53955">
    <property type="entry name" value="Lysozyme-like"/>
    <property type="match status" value="1"/>
</dbReference>
<keyword evidence="2" id="KW-0732">Signal</keyword>
<dbReference type="EMBL" id="RDEX01000004">
    <property type="protein sequence ID" value="RLY91175.1"/>
    <property type="molecule type" value="Genomic_DNA"/>
</dbReference>
<feature type="compositionally biased region" description="Low complexity" evidence="1">
    <location>
        <begin position="200"/>
        <end position="232"/>
    </location>
</feature>
<evidence type="ECO:0000313" key="5">
    <source>
        <dbReference type="Proteomes" id="UP000277871"/>
    </source>
</evidence>
<dbReference type="GO" id="GO:0008932">
    <property type="term" value="F:lytic endotransglycosylase activity"/>
    <property type="evidence" value="ECO:0007669"/>
    <property type="project" value="TreeGrafter"/>
</dbReference>
<dbReference type="InterPro" id="IPR008258">
    <property type="entry name" value="Transglycosylase_SLT_dom_1"/>
</dbReference>
<dbReference type="InterPro" id="IPR036779">
    <property type="entry name" value="LysM_dom_sf"/>
</dbReference>
<dbReference type="RefSeq" id="WP_121865253.1">
    <property type="nucleotide sequence ID" value="NZ_RDEX01000004.1"/>
</dbReference>
<feature type="compositionally biased region" description="Basic and acidic residues" evidence="1">
    <location>
        <begin position="1"/>
        <end position="11"/>
    </location>
</feature>
<reference evidence="4 5" key="1">
    <citation type="submission" date="2018-10" db="EMBL/GenBank/DDBJ databases">
        <title>Kocuria tytonicola, new bacteria from the preen glands of American barn owls (Tyto furcata).</title>
        <authorList>
            <person name="Braun M.S."/>
            <person name="Wang E."/>
            <person name="Zimmermann S."/>
            <person name="Boutin S."/>
            <person name="Wagner H."/>
            <person name="Wink M."/>
        </authorList>
    </citation>
    <scope>NUCLEOTIDE SEQUENCE [LARGE SCALE GENOMIC DNA]</scope>
    <source>
        <strain evidence="4 5">473</strain>
    </source>
</reference>
<dbReference type="CDD" id="cd00118">
    <property type="entry name" value="LysM"/>
    <property type="match status" value="2"/>
</dbReference>
<dbReference type="SMART" id="SM00257">
    <property type="entry name" value="LysM"/>
    <property type="match status" value="2"/>
</dbReference>
<name>A0A3L9KXT3_9MICC</name>
<evidence type="ECO:0000313" key="4">
    <source>
        <dbReference type="EMBL" id="RLY91175.1"/>
    </source>
</evidence>
<feature type="chain" id="PRO_5018191600" evidence="2">
    <location>
        <begin position="43"/>
        <end position="395"/>
    </location>
</feature>
<keyword evidence="5" id="KW-1185">Reference proteome</keyword>
<dbReference type="InterPro" id="IPR023346">
    <property type="entry name" value="Lysozyme-like_dom_sf"/>
</dbReference>
<accession>A0A3L9KXT3</accession>
<evidence type="ECO:0000259" key="3">
    <source>
        <dbReference type="PROSITE" id="PS51782"/>
    </source>
</evidence>
<dbReference type="InterPro" id="IPR018392">
    <property type="entry name" value="LysM"/>
</dbReference>
<dbReference type="Gene3D" id="3.10.350.10">
    <property type="entry name" value="LysM domain"/>
    <property type="match status" value="2"/>
</dbReference>
<evidence type="ECO:0000256" key="1">
    <source>
        <dbReference type="SAM" id="MobiDB-lite"/>
    </source>
</evidence>
<dbReference type="Pfam" id="PF01464">
    <property type="entry name" value="SLT"/>
    <property type="match status" value="1"/>
</dbReference>
<dbReference type="PANTHER" id="PTHR33734:SF22">
    <property type="entry name" value="MEMBRANE-BOUND LYTIC MUREIN TRANSGLYCOSYLASE D"/>
    <property type="match status" value="1"/>
</dbReference>
<feature type="region of interest" description="Disordered" evidence="1">
    <location>
        <begin position="94"/>
        <end position="159"/>
    </location>
</feature>
<dbReference type="PROSITE" id="PS51318">
    <property type="entry name" value="TAT"/>
    <property type="match status" value="1"/>
</dbReference>
<feature type="domain" description="LysM" evidence="3">
    <location>
        <begin position="155"/>
        <end position="199"/>
    </location>
</feature>
<protein>
    <submittedName>
        <fullName evidence="4">LysM peptidoglycan-binding domain-containing protein</fullName>
    </submittedName>
</protein>
<dbReference type="Pfam" id="PF01476">
    <property type="entry name" value="LysM"/>
    <property type="match status" value="2"/>
</dbReference>
<feature type="signal peptide" evidence="2">
    <location>
        <begin position="1"/>
        <end position="42"/>
    </location>
</feature>
<gene>
    <name evidence="4" type="ORF">EAE32_11375</name>
</gene>
<sequence length="395" mass="40339">MPVDPPQDHPSSRSAWSRRAAQGSAAALAALTALGPLQAAHAAPASPQTVHVAQQHGPSQITVAPGDSLWSLATAHGVTVKELMAANSVPAHGMLRPGQRLTVPGSPAAPRSGKAPHAPASGDDAAPAPRRTPTTAARSSSSGSATPPSGSPAGRRHTVAPGDTLWELSQRYGVSVSQLMSANDLSAGSVLRPGRTLTVPGGPATAPPAASSGAEATPQDGAAGEPAAEAARPAVGTTFAGREYPREVTASANRHHAELQRRAVPSPEKIREMVAGTARAMGVDPALALAHASQESGFRHDVVSPADAVGTMQVIPSAGQWASAMVGRDLDLLDPQDNITAGVAVIRELQDRAPDKATGIGAYYQGLHGVRTYGMYPDTKAYVKAVSAQERKFAQ</sequence>
<dbReference type="Gene3D" id="1.10.530.10">
    <property type="match status" value="1"/>
</dbReference>
<feature type="compositionally biased region" description="Low complexity" evidence="1">
    <location>
        <begin position="115"/>
        <end position="153"/>
    </location>
</feature>
<feature type="region of interest" description="Disordered" evidence="1">
    <location>
        <begin position="190"/>
        <end position="232"/>
    </location>
</feature>
<proteinExistence type="predicted"/>
<dbReference type="InterPro" id="IPR006311">
    <property type="entry name" value="TAT_signal"/>
</dbReference>
<dbReference type="AlphaFoldDB" id="A0A3L9KXT3"/>
<organism evidence="4 5">
    <name type="scientific">Kocuria tytonicola</name>
    <dbReference type="NCBI Taxonomy" id="2055946"/>
    <lineage>
        <taxon>Bacteria</taxon>
        <taxon>Bacillati</taxon>
        <taxon>Actinomycetota</taxon>
        <taxon>Actinomycetes</taxon>
        <taxon>Micrococcales</taxon>
        <taxon>Micrococcaceae</taxon>
        <taxon>Kocuria</taxon>
    </lineage>
</organism>